<feature type="chain" id="PRO_5037740543" evidence="2">
    <location>
        <begin position="21"/>
        <end position="120"/>
    </location>
</feature>
<dbReference type="EMBL" id="JAGKTC010000003">
    <property type="protein sequence ID" value="MBP3985215.1"/>
    <property type="molecule type" value="Genomic_DNA"/>
</dbReference>
<keyword evidence="1" id="KW-0472">Membrane</keyword>
<dbReference type="RefSeq" id="WP_210537096.1">
    <property type="nucleotide sequence ID" value="NZ_JAGKTC010000003.1"/>
</dbReference>
<reference evidence="3" key="2">
    <citation type="submission" date="2021-03" db="EMBL/GenBank/DDBJ databases">
        <authorList>
            <person name="Cao W."/>
        </authorList>
    </citation>
    <scope>NUCLEOTIDE SEQUENCE</scope>
    <source>
        <strain evidence="3">110414</strain>
    </source>
</reference>
<dbReference type="Proteomes" id="UP000673447">
    <property type="component" value="Unassembled WGS sequence"/>
</dbReference>
<reference evidence="3" key="1">
    <citation type="journal article" date="2016" name="Int. J. Syst. Evol. Microbiol.">
        <title>Pseudoxanthomonas helianthi sp. nov., isolated from roots of Jerusalem artichoke (Helianthus tuberosus).</title>
        <authorList>
            <person name="Kittiwongwattana C."/>
            <person name="Thawai C."/>
        </authorList>
    </citation>
    <scope>NUCLEOTIDE SEQUENCE</scope>
    <source>
        <strain evidence="3">110414</strain>
    </source>
</reference>
<evidence type="ECO:0000313" key="4">
    <source>
        <dbReference type="Proteomes" id="UP000673447"/>
    </source>
</evidence>
<keyword evidence="4" id="KW-1185">Reference proteome</keyword>
<keyword evidence="2" id="KW-0732">Signal</keyword>
<gene>
    <name evidence="3" type="ORF">J5837_12435</name>
</gene>
<accession>A0A941AUU0</accession>
<feature type="transmembrane region" description="Helical" evidence="1">
    <location>
        <begin position="71"/>
        <end position="90"/>
    </location>
</feature>
<sequence length="120" mass="12399">MALLALLLLVLMPVASRLLAAGDGAAGSVWSQMCTTAGLKLVKLDLGDAGAKTPQPAGDMPMGDDCPYCPVLNAIASLALCIALVFPRIVGAFHPRRLLSPPAFRWHPCGLGSRGPPLAL</sequence>
<evidence type="ECO:0000313" key="3">
    <source>
        <dbReference type="EMBL" id="MBP3985215.1"/>
    </source>
</evidence>
<dbReference type="InterPro" id="IPR021333">
    <property type="entry name" value="DUF2946"/>
</dbReference>
<proteinExistence type="predicted"/>
<comment type="caution">
    <text evidence="3">The sequence shown here is derived from an EMBL/GenBank/DDBJ whole genome shotgun (WGS) entry which is preliminary data.</text>
</comment>
<dbReference type="Pfam" id="PF11162">
    <property type="entry name" value="DUF2946"/>
    <property type="match status" value="1"/>
</dbReference>
<evidence type="ECO:0000256" key="1">
    <source>
        <dbReference type="SAM" id="Phobius"/>
    </source>
</evidence>
<keyword evidence="1" id="KW-1133">Transmembrane helix</keyword>
<evidence type="ECO:0000256" key="2">
    <source>
        <dbReference type="SAM" id="SignalP"/>
    </source>
</evidence>
<name>A0A941AUU0_9GAMM</name>
<feature type="signal peptide" evidence="2">
    <location>
        <begin position="1"/>
        <end position="20"/>
    </location>
</feature>
<keyword evidence="1" id="KW-0812">Transmembrane</keyword>
<organism evidence="3 4">
    <name type="scientific">Pseudoxanthomonas helianthi</name>
    <dbReference type="NCBI Taxonomy" id="1453541"/>
    <lineage>
        <taxon>Bacteria</taxon>
        <taxon>Pseudomonadati</taxon>
        <taxon>Pseudomonadota</taxon>
        <taxon>Gammaproteobacteria</taxon>
        <taxon>Lysobacterales</taxon>
        <taxon>Lysobacteraceae</taxon>
        <taxon>Pseudoxanthomonas</taxon>
    </lineage>
</organism>
<protein>
    <submittedName>
        <fullName evidence="3">DUF2946 family protein</fullName>
    </submittedName>
</protein>
<dbReference type="AlphaFoldDB" id="A0A941AUU0"/>